<dbReference type="RefSeq" id="WP_009142801.1">
    <property type="nucleotide sequence ID" value="NZ_GL830964.1"/>
</dbReference>
<dbReference type="HOGENOM" id="CLU_128254_1_1_6"/>
<dbReference type="InterPro" id="IPR035242">
    <property type="entry name" value="DUF5329"/>
</dbReference>
<name>E8LIR3_SUCHY</name>
<gene>
    <name evidence="2" type="ORF">HMPREF9444_00583</name>
</gene>
<evidence type="ECO:0000256" key="1">
    <source>
        <dbReference type="SAM" id="SignalP"/>
    </source>
</evidence>
<keyword evidence="1" id="KW-0732">Signal</keyword>
<dbReference type="STRING" id="762983.HMPREF9444_00583"/>
<evidence type="ECO:0008006" key="4">
    <source>
        <dbReference type="Google" id="ProtNLM"/>
    </source>
</evidence>
<dbReference type="eggNOG" id="ENOG5032ZEV">
    <property type="taxonomic scope" value="Bacteria"/>
</dbReference>
<organism evidence="2 3">
    <name type="scientific">Succinatimonas hippei (strain DSM 22608 / JCM 16073 / KCTC 15190 / YIT 12066)</name>
    <dbReference type="NCBI Taxonomy" id="762983"/>
    <lineage>
        <taxon>Bacteria</taxon>
        <taxon>Pseudomonadati</taxon>
        <taxon>Pseudomonadota</taxon>
        <taxon>Gammaproteobacteria</taxon>
        <taxon>Aeromonadales</taxon>
        <taxon>Succinivibrionaceae</taxon>
        <taxon>Succinatimonas</taxon>
    </lineage>
</organism>
<dbReference type="Pfam" id="PF17263">
    <property type="entry name" value="DUF5329"/>
    <property type="match status" value="1"/>
</dbReference>
<evidence type="ECO:0000313" key="2">
    <source>
        <dbReference type="EMBL" id="EFY07597.1"/>
    </source>
</evidence>
<proteinExistence type="predicted"/>
<dbReference type="Proteomes" id="UP000018458">
    <property type="component" value="Unassembled WGS sequence"/>
</dbReference>
<evidence type="ECO:0000313" key="3">
    <source>
        <dbReference type="Proteomes" id="UP000018458"/>
    </source>
</evidence>
<dbReference type="AlphaFoldDB" id="E8LIR3"/>
<feature type="signal peptide" evidence="1">
    <location>
        <begin position="1"/>
        <end position="23"/>
    </location>
</feature>
<dbReference type="OrthoDB" id="344871at2"/>
<dbReference type="EMBL" id="AEVO01000026">
    <property type="protein sequence ID" value="EFY07597.1"/>
    <property type="molecule type" value="Genomic_DNA"/>
</dbReference>
<protein>
    <recommendedName>
        <fullName evidence="4">DUF5329 domain-containing protein</fullName>
    </recommendedName>
</protein>
<accession>E8LIR3</accession>
<feature type="chain" id="PRO_5003224163" description="DUF5329 domain-containing protein" evidence="1">
    <location>
        <begin position="24"/>
        <end position="123"/>
    </location>
</feature>
<sequence length="123" mass="13939">MRTLSVKLCLLAVTALISFNALAIDANEDKRVEALLNSLARHHELIFVRNGDEYKVEAAVDHLKMKYDYAKDDLNTAEDFIKYCASRSSFSGKEYLVLHPDGKQETSSIFLTRLLQDIDAKTK</sequence>
<keyword evidence="3" id="KW-1185">Reference proteome</keyword>
<reference evidence="2 3" key="1">
    <citation type="submission" date="2011-01" db="EMBL/GenBank/DDBJ databases">
        <authorList>
            <person name="Weinstock G."/>
            <person name="Sodergren E."/>
            <person name="Clifton S."/>
            <person name="Fulton L."/>
            <person name="Fulton B."/>
            <person name="Courtney L."/>
            <person name="Fronick C."/>
            <person name="Harrison M."/>
            <person name="Strong C."/>
            <person name="Farmer C."/>
            <person name="Delahaunty K."/>
            <person name="Markovic C."/>
            <person name="Hall O."/>
            <person name="Minx P."/>
            <person name="Tomlinson C."/>
            <person name="Mitreva M."/>
            <person name="Hou S."/>
            <person name="Chen J."/>
            <person name="Wollam A."/>
            <person name="Pepin K.H."/>
            <person name="Johnson M."/>
            <person name="Bhonagiri V."/>
            <person name="Zhang X."/>
            <person name="Suruliraj S."/>
            <person name="Warren W."/>
            <person name="Chinwalla A."/>
            <person name="Mardis E.R."/>
            <person name="Wilson R.K."/>
        </authorList>
    </citation>
    <scope>NUCLEOTIDE SEQUENCE [LARGE SCALE GENOMIC DNA]</scope>
    <source>
        <strain evidence="3">DSM 22608 / JCM 16073 / KCTC 15190 / YIT 12066</strain>
    </source>
</reference>
<comment type="caution">
    <text evidence="2">The sequence shown here is derived from an EMBL/GenBank/DDBJ whole genome shotgun (WGS) entry which is preliminary data.</text>
</comment>